<protein>
    <submittedName>
        <fullName evidence="2">Putative secreted protein</fullName>
    </submittedName>
</protein>
<dbReference type="EMBL" id="GITU01004751">
    <property type="protein sequence ID" value="MBC1173454.1"/>
    <property type="molecule type" value="Transcribed_RNA"/>
</dbReference>
<sequence length="99" mass="11743">MPWTVVLFVYFFFAPFPAPQNHEITEEWQIDANSMRFSQSRDIYFGLVEVIETVTLKMCDVVFAFIILCELRSLERAYTQLISLFHMVDEIKSPNWDLI</sequence>
<evidence type="ECO:0000313" key="2">
    <source>
        <dbReference type="EMBL" id="MBC1173454.1"/>
    </source>
</evidence>
<proteinExistence type="predicted"/>
<feature type="signal peptide" evidence="1">
    <location>
        <begin position="1"/>
        <end position="19"/>
    </location>
</feature>
<dbReference type="AlphaFoldDB" id="A0A7G3ANB6"/>
<accession>A0A7G3ANB6</accession>
<organism evidence="2">
    <name type="scientific">Lutzomyia longipalpis</name>
    <name type="common">Sand fly</name>
    <dbReference type="NCBI Taxonomy" id="7200"/>
    <lineage>
        <taxon>Eukaryota</taxon>
        <taxon>Metazoa</taxon>
        <taxon>Ecdysozoa</taxon>
        <taxon>Arthropoda</taxon>
        <taxon>Hexapoda</taxon>
        <taxon>Insecta</taxon>
        <taxon>Pterygota</taxon>
        <taxon>Neoptera</taxon>
        <taxon>Endopterygota</taxon>
        <taxon>Diptera</taxon>
        <taxon>Nematocera</taxon>
        <taxon>Psychodoidea</taxon>
        <taxon>Psychodidae</taxon>
        <taxon>Lutzomyia</taxon>
        <taxon>Lutzomyia</taxon>
    </lineage>
</organism>
<feature type="chain" id="PRO_5028823964" evidence="1">
    <location>
        <begin position="20"/>
        <end position="99"/>
    </location>
</feature>
<evidence type="ECO:0000256" key="1">
    <source>
        <dbReference type="SAM" id="SignalP"/>
    </source>
</evidence>
<reference evidence="2" key="1">
    <citation type="journal article" date="2020" name="BMC">
        <title>Leishmania infection induces a limited differential gene expression in the sand fly midgut.</title>
        <authorList>
            <person name="Coutinho-Abreu I.V."/>
            <person name="Serafim T.D."/>
            <person name="Meneses C."/>
            <person name="Kamhawi S."/>
            <person name="Oliveira F."/>
            <person name="Valenzuela J.G."/>
        </authorList>
    </citation>
    <scope>NUCLEOTIDE SEQUENCE</scope>
    <source>
        <strain evidence="2">Jacobina</strain>
        <tissue evidence="2">Midgut</tissue>
    </source>
</reference>
<name>A0A7G3ANB6_LUTLO</name>
<keyword evidence="1" id="KW-0732">Signal</keyword>